<dbReference type="EMBL" id="KE344648">
    <property type="protein sequence ID" value="EXB74583.1"/>
    <property type="molecule type" value="Genomic_DNA"/>
</dbReference>
<evidence type="ECO:0000313" key="3">
    <source>
        <dbReference type="Proteomes" id="UP000030645"/>
    </source>
</evidence>
<dbReference type="STRING" id="981085.W9RV22"/>
<protein>
    <submittedName>
        <fullName evidence="2">Uncharacterized protein</fullName>
    </submittedName>
</protein>
<sequence length="569" mass="63258">MPKNEVKSKSVRRPLRDLANNIGGGRSSRPVTTATKRFTQKEKIYRPTAQEDDDEEEEEEEEEENEELLLIQSDLSYIIGKFDELVVKASKLKLPSKAAREELESFAHDLSEMRSSLKPWVPRLARVVTSSSLESENQSRMSSVSQSVSAVNEVETEVPESPEKTNLDFLISPSPLVSWRANCTIERGRQMFLLTPLPISKTLPSSKHPDPPKLVFERVASDTLKKIPPFSSISMGTKYDLLEDIEIQPTPVKPSYLVATETTSNVESGAVSPLMFSKSNCSMVVMTPCIERSPPKSCVLLGAISESTHAGKKRIHKSTPFPVGIKKCSESYISESSSSGSEAPEGIALKYPELLGIRGPYKSGVTKKQIEASPDWFRSPPKTCVLIDPSDEPTLDNDVAAANCRLRMPVTGHAPKSQTNVPLPEVDSQDTDQQVKKTVVQEPLDGNLSLVASTPIWKEPQSTNRRGKPPGENTLKKELWTKFEAASNKGLHISVSVLQEPSQKGFLDRLDENLMVYRANHPDGCQGAQYDRSLEFRRLDVGPTPAFIRETPFEFKFQRPKSYNAVNKF</sequence>
<reference evidence="3" key="1">
    <citation type="submission" date="2013-01" db="EMBL/GenBank/DDBJ databases">
        <title>Draft Genome Sequence of a Mulberry Tree, Morus notabilis C.K. Schneid.</title>
        <authorList>
            <person name="He N."/>
            <person name="Zhao S."/>
        </authorList>
    </citation>
    <scope>NUCLEOTIDE SEQUENCE</scope>
</reference>
<dbReference type="Proteomes" id="UP000030645">
    <property type="component" value="Unassembled WGS sequence"/>
</dbReference>
<feature type="compositionally biased region" description="Acidic residues" evidence="1">
    <location>
        <begin position="50"/>
        <end position="67"/>
    </location>
</feature>
<organism evidence="2 3">
    <name type="scientific">Morus notabilis</name>
    <dbReference type="NCBI Taxonomy" id="981085"/>
    <lineage>
        <taxon>Eukaryota</taxon>
        <taxon>Viridiplantae</taxon>
        <taxon>Streptophyta</taxon>
        <taxon>Embryophyta</taxon>
        <taxon>Tracheophyta</taxon>
        <taxon>Spermatophyta</taxon>
        <taxon>Magnoliopsida</taxon>
        <taxon>eudicotyledons</taxon>
        <taxon>Gunneridae</taxon>
        <taxon>Pentapetalae</taxon>
        <taxon>rosids</taxon>
        <taxon>fabids</taxon>
        <taxon>Rosales</taxon>
        <taxon>Moraceae</taxon>
        <taxon>Moreae</taxon>
        <taxon>Morus</taxon>
    </lineage>
</organism>
<gene>
    <name evidence="2" type="ORF">L484_026280</name>
</gene>
<dbReference type="PANTHER" id="PTHR37238:SF1">
    <property type="entry name" value="OS05G0532500 PROTEIN"/>
    <property type="match status" value="1"/>
</dbReference>
<accession>W9RV22</accession>
<dbReference type="AlphaFoldDB" id="W9RV22"/>
<dbReference type="eggNOG" id="ENOG502QS76">
    <property type="taxonomic scope" value="Eukaryota"/>
</dbReference>
<keyword evidence="3" id="KW-1185">Reference proteome</keyword>
<proteinExistence type="predicted"/>
<name>W9RV22_9ROSA</name>
<evidence type="ECO:0000313" key="2">
    <source>
        <dbReference type="EMBL" id="EXB74583.1"/>
    </source>
</evidence>
<feature type="region of interest" description="Disordered" evidence="1">
    <location>
        <begin position="1"/>
        <end position="67"/>
    </location>
</feature>
<evidence type="ECO:0000256" key="1">
    <source>
        <dbReference type="SAM" id="MobiDB-lite"/>
    </source>
</evidence>
<dbReference type="PANTHER" id="PTHR37238">
    <property type="entry name" value="OS05G0532500 PROTEIN"/>
    <property type="match status" value="1"/>
</dbReference>